<dbReference type="GO" id="GO:0003676">
    <property type="term" value="F:nucleic acid binding"/>
    <property type="evidence" value="ECO:0007669"/>
    <property type="project" value="InterPro"/>
</dbReference>
<feature type="compositionally biased region" description="Acidic residues" evidence="1">
    <location>
        <begin position="351"/>
        <end position="365"/>
    </location>
</feature>
<sequence length="372" mass="43038">MFKTQAKTAEACGVSEKTVKRITAEGNKSSSESQAACPSFTSPRKTYKRIKFAGEVDGFDVDIVRRIVHDFYDKREYPTTSNILVEYKKRTKYKGSSTSMWRMRVKFLRTIVNLRQNNDTRPVIYLDETWVNQNHTKGYIWQNEFNSEGLKVPTGKESRLIICHAGSSSFEFVPGSKLIFRCQSEEPSVIVMYSAPYHSVLVENYPKIPKANEKKENVQKWLSEKGVEYSPLETLSKLRERVKQLVPRQKIYKLDQIVLEIGHEVVRLPPYHCQYNPIELIWARVKGDVAKKNVSFKIAYVEKLVNEALDAVTVDSWKKCISHCEKFQEEDFIKDGLRDEILEPIIMTINPDEDSDDSEDEDDINLNENCNL</sequence>
<protein>
    <submittedName>
        <fullName evidence="2">DDE 3 domain-containing protein</fullName>
    </submittedName>
</protein>
<dbReference type="PANTHER" id="PTHR33939:SF1">
    <property type="entry name" value="DUF4371 DOMAIN-CONTAINING PROTEIN"/>
    <property type="match status" value="1"/>
</dbReference>
<dbReference type="PANTHER" id="PTHR33939">
    <property type="entry name" value="PROTEIN CBG22215"/>
    <property type="match status" value="1"/>
</dbReference>
<dbReference type="OrthoDB" id="6618660at2759"/>
<organism evidence="2 3">
    <name type="scientific">Aphis craccivora</name>
    <name type="common">Cowpea aphid</name>
    <dbReference type="NCBI Taxonomy" id="307492"/>
    <lineage>
        <taxon>Eukaryota</taxon>
        <taxon>Metazoa</taxon>
        <taxon>Ecdysozoa</taxon>
        <taxon>Arthropoda</taxon>
        <taxon>Hexapoda</taxon>
        <taxon>Insecta</taxon>
        <taxon>Pterygota</taxon>
        <taxon>Neoptera</taxon>
        <taxon>Paraneoptera</taxon>
        <taxon>Hemiptera</taxon>
        <taxon>Sternorrhyncha</taxon>
        <taxon>Aphidomorpha</taxon>
        <taxon>Aphidoidea</taxon>
        <taxon>Aphididae</taxon>
        <taxon>Aphidini</taxon>
        <taxon>Aphis</taxon>
        <taxon>Aphis</taxon>
    </lineage>
</organism>
<dbReference type="Gene3D" id="3.30.420.10">
    <property type="entry name" value="Ribonuclease H-like superfamily/Ribonuclease H"/>
    <property type="match status" value="1"/>
</dbReference>
<gene>
    <name evidence="2" type="ORF">FWK35_00035688</name>
</gene>
<dbReference type="EMBL" id="VUJU01013034">
    <property type="protein sequence ID" value="KAF0706107.1"/>
    <property type="molecule type" value="Genomic_DNA"/>
</dbReference>
<keyword evidence="3" id="KW-1185">Reference proteome</keyword>
<dbReference type="Proteomes" id="UP000478052">
    <property type="component" value="Unassembled WGS sequence"/>
</dbReference>
<proteinExistence type="predicted"/>
<reference evidence="2 3" key="1">
    <citation type="submission" date="2019-08" db="EMBL/GenBank/DDBJ databases">
        <title>Whole genome of Aphis craccivora.</title>
        <authorList>
            <person name="Voronova N.V."/>
            <person name="Shulinski R.S."/>
            <person name="Bandarenka Y.V."/>
            <person name="Zhorov D.G."/>
            <person name="Warner D."/>
        </authorList>
    </citation>
    <scope>NUCLEOTIDE SEQUENCE [LARGE SCALE GENOMIC DNA]</scope>
    <source>
        <strain evidence="2">180601</strain>
        <tissue evidence="2">Whole Body</tissue>
    </source>
</reference>
<evidence type="ECO:0000256" key="1">
    <source>
        <dbReference type="SAM" id="MobiDB-lite"/>
    </source>
</evidence>
<evidence type="ECO:0000313" key="3">
    <source>
        <dbReference type="Proteomes" id="UP000478052"/>
    </source>
</evidence>
<accession>A0A6G0VQW6</accession>
<evidence type="ECO:0000313" key="2">
    <source>
        <dbReference type="EMBL" id="KAF0706107.1"/>
    </source>
</evidence>
<comment type="caution">
    <text evidence="2">The sequence shown here is derived from an EMBL/GenBank/DDBJ whole genome shotgun (WGS) entry which is preliminary data.</text>
</comment>
<dbReference type="InterPro" id="IPR036397">
    <property type="entry name" value="RNaseH_sf"/>
</dbReference>
<feature type="region of interest" description="Disordered" evidence="1">
    <location>
        <begin position="350"/>
        <end position="372"/>
    </location>
</feature>
<dbReference type="AlphaFoldDB" id="A0A6G0VQW6"/>
<name>A0A6G0VQW6_APHCR</name>